<sequence length="91" mass="10751">MNAIKNIIYNCKEATLLIEKKQISGLTFRENIKLKIHLIGCSVCRVFQQQSILINRMVKQLFHSNQHSNAKLDDHFKKELQEQIEEKLKKE</sequence>
<dbReference type="Proteomes" id="UP000240971">
    <property type="component" value="Unassembled WGS sequence"/>
</dbReference>
<gene>
    <name evidence="1" type="ORF">CLV51_10495</name>
</gene>
<proteinExistence type="predicted"/>
<reference evidence="1 2" key="1">
    <citation type="submission" date="2018-03" db="EMBL/GenBank/DDBJ databases">
        <title>Genomic Encyclopedia of Archaeal and Bacterial Type Strains, Phase II (KMG-II): from individual species to whole genera.</title>
        <authorList>
            <person name="Goeker M."/>
        </authorList>
    </citation>
    <scope>NUCLEOTIDE SEQUENCE [LARGE SCALE GENOMIC DNA]</scope>
    <source>
        <strain evidence="1 2">DSM 24859</strain>
    </source>
</reference>
<name>A0A2P8HGR1_CHINA</name>
<organism evidence="1 2">
    <name type="scientific">Chitinophaga niastensis</name>
    <dbReference type="NCBI Taxonomy" id="536980"/>
    <lineage>
        <taxon>Bacteria</taxon>
        <taxon>Pseudomonadati</taxon>
        <taxon>Bacteroidota</taxon>
        <taxon>Chitinophagia</taxon>
        <taxon>Chitinophagales</taxon>
        <taxon>Chitinophagaceae</taxon>
        <taxon>Chitinophaga</taxon>
    </lineage>
</organism>
<dbReference type="RefSeq" id="WP_106529732.1">
    <property type="nucleotide sequence ID" value="NZ_PYAW01000004.1"/>
</dbReference>
<evidence type="ECO:0000313" key="2">
    <source>
        <dbReference type="Proteomes" id="UP000240971"/>
    </source>
</evidence>
<keyword evidence="2" id="KW-1185">Reference proteome</keyword>
<dbReference type="OrthoDB" id="886726at2"/>
<dbReference type="EMBL" id="PYAW01000004">
    <property type="protein sequence ID" value="PSL45393.1"/>
    <property type="molecule type" value="Genomic_DNA"/>
</dbReference>
<accession>A0A2P8HGR1</accession>
<protein>
    <submittedName>
        <fullName evidence="1">Uncharacterized protein</fullName>
    </submittedName>
</protein>
<comment type="caution">
    <text evidence="1">The sequence shown here is derived from an EMBL/GenBank/DDBJ whole genome shotgun (WGS) entry which is preliminary data.</text>
</comment>
<evidence type="ECO:0000313" key="1">
    <source>
        <dbReference type="EMBL" id="PSL45393.1"/>
    </source>
</evidence>
<dbReference type="AlphaFoldDB" id="A0A2P8HGR1"/>